<gene>
    <name evidence="2" type="ORF">PCOR1329_LOCUS753</name>
</gene>
<proteinExistence type="predicted"/>
<name>A0ABN9P8L5_9DINO</name>
<sequence length="183" mass="19841">MKVQQGGLCTEEAEDQPTVKERSTVLAAERGTLGAISCWLEEESRCCAQSVLERRLDSVLTSRPAASASEVVPPKTKKNRWSRQQDREALVESLIDQVVRDRGYVSTGGNAHDFKNFKSNGVAEQSVFWGLDTLGNGTDNGEDEKKDHGHNPVGAGLYGHVGSGDLGSDVYDLDDDEFTSGIP</sequence>
<feature type="region of interest" description="Disordered" evidence="1">
    <location>
        <begin position="134"/>
        <end position="161"/>
    </location>
</feature>
<feature type="non-terminal residue" evidence="2">
    <location>
        <position position="183"/>
    </location>
</feature>
<comment type="caution">
    <text evidence="2">The sequence shown here is derived from an EMBL/GenBank/DDBJ whole genome shotgun (WGS) entry which is preliminary data.</text>
</comment>
<protein>
    <submittedName>
        <fullName evidence="2">Uncharacterized protein</fullName>
    </submittedName>
</protein>
<evidence type="ECO:0000313" key="3">
    <source>
        <dbReference type="Proteomes" id="UP001189429"/>
    </source>
</evidence>
<accession>A0ABN9P8L5</accession>
<feature type="region of interest" description="Disordered" evidence="1">
    <location>
        <begin position="1"/>
        <end position="22"/>
    </location>
</feature>
<reference evidence="2" key="1">
    <citation type="submission" date="2023-10" db="EMBL/GenBank/DDBJ databases">
        <authorList>
            <person name="Chen Y."/>
            <person name="Shah S."/>
            <person name="Dougan E. K."/>
            <person name="Thang M."/>
            <person name="Chan C."/>
        </authorList>
    </citation>
    <scope>NUCLEOTIDE SEQUENCE [LARGE SCALE GENOMIC DNA]</scope>
</reference>
<organism evidence="2 3">
    <name type="scientific">Prorocentrum cordatum</name>
    <dbReference type="NCBI Taxonomy" id="2364126"/>
    <lineage>
        <taxon>Eukaryota</taxon>
        <taxon>Sar</taxon>
        <taxon>Alveolata</taxon>
        <taxon>Dinophyceae</taxon>
        <taxon>Prorocentrales</taxon>
        <taxon>Prorocentraceae</taxon>
        <taxon>Prorocentrum</taxon>
    </lineage>
</organism>
<evidence type="ECO:0000313" key="2">
    <source>
        <dbReference type="EMBL" id="CAK0789084.1"/>
    </source>
</evidence>
<keyword evidence="3" id="KW-1185">Reference proteome</keyword>
<dbReference type="EMBL" id="CAUYUJ010000168">
    <property type="protein sequence ID" value="CAK0789084.1"/>
    <property type="molecule type" value="Genomic_DNA"/>
</dbReference>
<feature type="region of interest" description="Disordered" evidence="1">
    <location>
        <begin position="65"/>
        <end position="84"/>
    </location>
</feature>
<dbReference type="Proteomes" id="UP001189429">
    <property type="component" value="Unassembled WGS sequence"/>
</dbReference>
<evidence type="ECO:0000256" key="1">
    <source>
        <dbReference type="SAM" id="MobiDB-lite"/>
    </source>
</evidence>